<dbReference type="EMBL" id="JACHDO010000001">
    <property type="protein sequence ID" value="MBB5494755.1"/>
    <property type="molecule type" value="Genomic_DNA"/>
</dbReference>
<proteinExistence type="predicted"/>
<evidence type="ECO:0000313" key="2">
    <source>
        <dbReference type="Proteomes" id="UP000579647"/>
    </source>
</evidence>
<keyword evidence="2" id="KW-1185">Reference proteome</keyword>
<protein>
    <recommendedName>
        <fullName evidence="3">2'-5' RNA ligase</fullName>
    </recommendedName>
</protein>
<dbReference type="AlphaFoldDB" id="A0A840WS56"/>
<organism evidence="1 2">
    <name type="scientific">Nocardiopsis metallicus</name>
    <dbReference type="NCBI Taxonomy" id="179819"/>
    <lineage>
        <taxon>Bacteria</taxon>
        <taxon>Bacillati</taxon>
        <taxon>Actinomycetota</taxon>
        <taxon>Actinomycetes</taxon>
        <taxon>Streptosporangiales</taxon>
        <taxon>Nocardiopsidaceae</taxon>
        <taxon>Nocardiopsis</taxon>
    </lineage>
</organism>
<gene>
    <name evidence="1" type="ORF">HNR07_005892</name>
</gene>
<sequence length="214" mass="23651">MHPFIGHGTAQWPPNSHVPHLYLIPDRQDQRNQGFFDLARRHRTILTTKFTHLLTPVQEPWLHATVQMVTNPHAPPLNKPVMGELIDRLHSQLEPLAAFTLQAAPHVGRYGPSLDLAPDEDFDQLVEVTGTALGTVLGQARASYRTGAPHITTGYCHTNGDSGPVASALRACRPSRAEPVFSQVALVMVTQDADRHTYQWEPPLALFDLQGAAR</sequence>
<reference evidence="1 2" key="1">
    <citation type="submission" date="2020-08" db="EMBL/GenBank/DDBJ databases">
        <title>Sequencing the genomes of 1000 actinobacteria strains.</title>
        <authorList>
            <person name="Klenk H.-P."/>
        </authorList>
    </citation>
    <scope>NUCLEOTIDE SEQUENCE [LARGE SCALE GENOMIC DNA]</scope>
    <source>
        <strain evidence="1 2">DSM 44598</strain>
    </source>
</reference>
<evidence type="ECO:0008006" key="3">
    <source>
        <dbReference type="Google" id="ProtNLM"/>
    </source>
</evidence>
<comment type="caution">
    <text evidence="1">The sequence shown here is derived from an EMBL/GenBank/DDBJ whole genome shotgun (WGS) entry which is preliminary data.</text>
</comment>
<dbReference type="RefSeq" id="WP_184368694.1">
    <property type="nucleotide sequence ID" value="NZ_BAAAKM010000063.1"/>
</dbReference>
<accession>A0A840WS56</accession>
<dbReference type="Proteomes" id="UP000579647">
    <property type="component" value="Unassembled WGS sequence"/>
</dbReference>
<evidence type="ECO:0000313" key="1">
    <source>
        <dbReference type="EMBL" id="MBB5494755.1"/>
    </source>
</evidence>
<name>A0A840WS56_9ACTN</name>